<gene>
    <name evidence="7" type="ORF">DVA86_18520</name>
</gene>
<accession>A0A345XRS9</accession>
<evidence type="ECO:0000256" key="2">
    <source>
        <dbReference type="ARBA" id="ARBA00011901"/>
    </source>
</evidence>
<sequence>MADDAQRGPGAPGPPEPEPETKPPERERERAREPEPDAGGPGPEGTGGGGPRFSRRTLLLGGAAAVGLGAGAYAAWDELSRWWWRVPGNEKPRTPGAVDHRGAEWVAADGENWRRADRPSDYTIDRVVIHVVQGSYAVALKVFRDPDHGAATHYVVRSRDGHIAQCIRELDVAFHAGNRSYNERSIGIEHEGWVDRPGGFTDVMYESSARLTADICKRHGIPVDREHIVGHHEVPGTDHTDPGPHWDWDRYIRLVRVASTAPPTPSPTGPATGSPSPSGSG</sequence>
<dbReference type="Gene3D" id="3.40.80.10">
    <property type="entry name" value="Peptidoglycan recognition protein-like"/>
    <property type="match status" value="1"/>
</dbReference>
<dbReference type="GO" id="GO:0009253">
    <property type="term" value="P:peptidoglycan catabolic process"/>
    <property type="evidence" value="ECO:0007669"/>
    <property type="project" value="InterPro"/>
</dbReference>
<dbReference type="GO" id="GO:0071555">
    <property type="term" value="P:cell wall organization"/>
    <property type="evidence" value="ECO:0007669"/>
    <property type="project" value="UniProtKB-KW"/>
</dbReference>
<evidence type="ECO:0000256" key="3">
    <source>
        <dbReference type="ARBA" id="ARBA00022801"/>
    </source>
</evidence>
<evidence type="ECO:0000256" key="1">
    <source>
        <dbReference type="ARBA" id="ARBA00001561"/>
    </source>
</evidence>
<dbReference type="InterPro" id="IPR051206">
    <property type="entry name" value="NAMLAA_amidase_2"/>
</dbReference>
<protein>
    <recommendedName>
        <fullName evidence="2">N-acetylmuramoyl-L-alanine amidase</fullName>
        <ecNumber evidence="2">3.5.1.28</ecNumber>
    </recommendedName>
</protein>
<feature type="domain" description="N-acetylmuramoyl-L-alanine amidase" evidence="6">
    <location>
        <begin position="113"/>
        <end position="243"/>
    </location>
</feature>
<name>A0A345XRS9_9ACTN</name>
<evidence type="ECO:0000256" key="4">
    <source>
        <dbReference type="ARBA" id="ARBA00023316"/>
    </source>
</evidence>
<feature type="region of interest" description="Disordered" evidence="5">
    <location>
        <begin position="1"/>
        <end position="55"/>
    </location>
</feature>
<reference evidence="7 8" key="1">
    <citation type="submission" date="2018-07" db="EMBL/GenBank/DDBJ databases">
        <title>Draft genome of the type strain Streptomyces armeniacus ATCC 15676.</title>
        <authorList>
            <person name="Labana P."/>
            <person name="Gosse J.T."/>
            <person name="Boddy C.N."/>
        </authorList>
    </citation>
    <scope>NUCLEOTIDE SEQUENCE [LARGE SCALE GENOMIC DNA]</scope>
    <source>
        <strain evidence="7 8">ATCC 15676</strain>
    </source>
</reference>
<dbReference type="PANTHER" id="PTHR30417:SF1">
    <property type="entry name" value="N-ACETYLMURAMOYL-L-ALANINE AMIDASE AMID"/>
    <property type="match status" value="1"/>
</dbReference>
<evidence type="ECO:0000313" key="7">
    <source>
        <dbReference type="EMBL" id="AXK34345.1"/>
    </source>
</evidence>
<dbReference type="Pfam" id="PF01510">
    <property type="entry name" value="Amidase_2"/>
    <property type="match status" value="1"/>
</dbReference>
<dbReference type="SMART" id="SM00644">
    <property type="entry name" value="Ami_2"/>
    <property type="match status" value="1"/>
</dbReference>
<feature type="region of interest" description="Disordered" evidence="5">
    <location>
        <begin position="260"/>
        <end position="281"/>
    </location>
</feature>
<organism evidence="7 8">
    <name type="scientific">Streptomyces armeniacus</name>
    <dbReference type="NCBI Taxonomy" id="83291"/>
    <lineage>
        <taxon>Bacteria</taxon>
        <taxon>Bacillati</taxon>
        <taxon>Actinomycetota</taxon>
        <taxon>Actinomycetes</taxon>
        <taxon>Kitasatosporales</taxon>
        <taxon>Streptomycetaceae</taxon>
        <taxon>Streptomyces</taxon>
    </lineage>
</organism>
<dbReference type="AlphaFoldDB" id="A0A345XRS9"/>
<proteinExistence type="predicted"/>
<feature type="compositionally biased region" description="Low complexity" evidence="5">
    <location>
        <begin position="269"/>
        <end position="281"/>
    </location>
</feature>
<keyword evidence="4" id="KW-0961">Cell wall biogenesis/degradation</keyword>
<dbReference type="KEGG" id="sarm:DVA86_18520"/>
<evidence type="ECO:0000259" key="6">
    <source>
        <dbReference type="SMART" id="SM00644"/>
    </source>
</evidence>
<dbReference type="GO" id="GO:0009254">
    <property type="term" value="P:peptidoglycan turnover"/>
    <property type="evidence" value="ECO:0007669"/>
    <property type="project" value="TreeGrafter"/>
</dbReference>
<keyword evidence="8" id="KW-1185">Reference proteome</keyword>
<dbReference type="EC" id="3.5.1.28" evidence="2"/>
<dbReference type="FunFam" id="3.40.80.10:FF:000006">
    <property type="entry name" value="N-acetylmuramoyl-L-alanine amidase"/>
    <property type="match status" value="1"/>
</dbReference>
<feature type="compositionally biased region" description="Gly residues" evidence="5">
    <location>
        <begin position="39"/>
        <end position="51"/>
    </location>
</feature>
<feature type="compositionally biased region" description="Basic and acidic residues" evidence="5">
    <location>
        <begin position="19"/>
        <end position="35"/>
    </location>
</feature>
<dbReference type="Proteomes" id="UP000254425">
    <property type="component" value="Chromosome"/>
</dbReference>
<dbReference type="EMBL" id="CP031320">
    <property type="protein sequence ID" value="AXK34345.1"/>
    <property type="molecule type" value="Genomic_DNA"/>
</dbReference>
<dbReference type="SUPFAM" id="SSF55846">
    <property type="entry name" value="N-acetylmuramoyl-L-alanine amidase-like"/>
    <property type="match status" value="1"/>
</dbReference>
<dbReference type="CDD" id="cd06583">
    <property type="entry name" value="PGRP"/>
    <property type="match status" value="1"/>
</dbReference>
<dbReference type="InterPro" id="IPR036505">
    <property type="entry name" value="Amidase/PGRP_sf"/>
</dbReference>
<dbReference type="GO" id="GO:0008745">
    <property type="term" value="F:N-acetylmuramoyl-L-alanine amidase activity"/>
    <property type="evidence" value="ECO:0007669"/>
    <property type="project" value="UniProtKB-EC"/>
</dbReference>
<dbReference type="InterPro" id="IPR002502">
    <property type="entry name" value="Amidase_domain"/>
</dbReference>
<keyword evidence="3" id="KW-0378">Hydrolase</keyword>
<evidence type="ECO:0000256" key="5">
    <source>
        <dbReference type="SAM" id="MobiDB-lite"/>
    </source>
</evidence>
<dbReference type="PANTHER" id="PTHR30417">
    <property type="entry name" value="N-ACETYLMURAMOYL-L-ALANINE AMIDASE AMID"/>
    <property type="match status" value="1"/>
</dbReference>
<comment type="catalytic activity">
    <reaction evidence="1">
        <text>Hydrolyzes the link between N-acetylmuramoyl residues and L-amino acid residues in certain cell-wall glycopeptides.</text>
        <dbReference type="EC" id="3.5.1.28"/>
    </reaction>
</comment>
<evidence type="ECO:0000313" key="8">
    <source>
        <dbReference type="Proteomes" id="UP000254425"/>
    </source>
</evidence>